<dbReference type="SUPFAM" id="SSF50998">
    <property type="entry name" value="Quinoprotein alcohol dehydrogenase-like"/>
    <property type="match status" value="1"/>
</dbReference>
<evidence type="ECO:0000313" key="3">
    <source>
        <dbReference type="Proteomes" id="UP000606653"/>
    </source>
</evidence>
<gene>
    <name evidence="2" type="ORF">GCM10010969_02030</name>
</gene>
<dbReference type="InterPro" id="IPR002372">
    <property type="entry name" value="PQQ_rpt_dom"/>
</dbReference>
<dbReference type="PANTHER" id="PTHR34512">
    <property type="entry name" value="CELL SURFACE PROTEIN"/>
    <property type="match status" value="1"/>
</dbReference>
<sequence>MKYTSIEKPRTAALKHKRELRRSKRERYAVVRIGAALCLPLILLPAAATPAYSAALIPQQESPALTDLKTTMSQLPVPYFKKIPVENNSASLGVSYYEKAGVPLNVTGRTGELLEVRTPFGEKAYVPGWYTEAQAAETKKSNPVIVQLRPDARLHLFPDSELSWPAAYAPVGALSAIRYGDWYGISLQTEPGYENGSVVRPALLWVQAAKVQSTQQQPSGLLSADSTVPTDMVRSLTETTLHTGTAEERVLQLLGEPYSRTPLPHFETSSAEGEEKERGELWRYERSDAQLTISFDAAGRLSGWNWILPTAEAAQVGVNSSQPPYTFQYDFRTLPPALSVSPKPLWQSQSSLDAQYLLAAADDVLLVQEDNAYIGSNQPKSSIYALDRSNGERLWSLDTGYGALGVLIGINKNSALVLTGTASQEGHPPMLRSVRLSDGALRWSRKAGEAEQALSLRMAAAGTSLLLSTQPSENEKGILTAMSQRSGIVRWSKEFTDPYTVLNQGSDDPYVLIQQGRWIQALDHRTGQAAWSLKADEYTQPSPYLTSDYLASERADLFVKNDGTRWVTLGGDWVRLNTSSGEILGRYPKRFNEQIDALGGDYLLIRRAVNASNYESGSLFETILYNAKEDRELWTIPGRAERTLLGEDRLYVLMNGIPAALSLENGQPIWTTETSEFALSELRGPVQAGSFMQIGDYLLLPYGPDLLSFDKGTGELLRRIDGFSVTYNENNGRLIRNGILNNDGQTIYVGSANGQFTAYNAKEIEKALDDIMQIPASE</sequence>
<name>A0ABQ2KRK2_9BACL</name>
<dbReference type="InterPro" id="IPR015943">
    <property type="entry name" value="WD40/YVTN_repeat-like_dom_sf"/>
</dbReference>
<keyword evidence="3" id="KW-1185">Reference proteome</keyword>
<dbReference type="RefSeq" id="WP_018975138.1">
    <property type="nucleotide sequence ID" value="NZ_BMLN01000001.1"/>
</dbReference>
<protein>
    <recommendedName>
        <fullName evidence="1">Pyrrolo-quinoline quinone repeat domain-containing protein</fullName>
    </recommendedName>
</protein>
<dbReference type="Proteomes" id="UP000606653">
    <property type="component" value="Unassembled WGS sequence"/>
</dbReference>
<dbReference type="InterPro" id="IPR011047">
    <property type="entry name" value="Quinoprotein_ADH-like_sf"/>
</dbReference>
<feature type="domain" description="Pyrrolo-quinoline quinone repeat" evidence="1">
    <location>
        <begin position="435"/>
        <end position="672"/>
    </location>
</feature>
<dbReference type="Pfam" id="PF13360">
    <property type="entry name" value="PQQ_2"/>
    <property type="match status" value="1"/>
</dbReference>
<dbReference type="Gene3D" id="2.130.10.10">
    <property type="entry name" value="YVTN repeat-like/Quinoprotein amine dehydrogenase"/>
    <property type="match status" value="1"/>
</dbReference>
<evidence type="ECO:0000313" key="2">
    <source>
        <dbReference type="EMBL" id="GGN90996.1"/>
    </source>
</evidence>
<dbReference type="EMBL" id="BMLN01000001">
    <property type="protein sequence ID" value="GGN90996.1"/>
    <property type="molecule type" value="Genomic_DNA"/>
</dbReference>
<dbReference type="SMART" id="SM00564">
    <property type="entry name" value="PQQ"/>
    <property type="match status" value="2"/>
</dbReference>
<organism evidence="2 3">
    <name type="scientific">Saccharibacillus kuerlensis</name>
    <dbReference type="NCBI Taxonomy" id="459527"/>
    <lineage>
        <taxon>Bacteria</taxon>
        <taxon>Bacillati</taxon>
        <taxon>Bacillota</taxon>
        <taxon>Bacilli</taxon>
        <taxon>Bacillales</taxon>
        <taxon>Paenibacillaceae</taxon>
        <taxon>Saccharibacillus</taxon>
    </lineage>
</organism>
<dbReference type="InterPro" id="IPR018391">
    <property type="entry name" value="PQQ_b-propeller_rpt"/>
</dbReference>
<proteinExistence type="predicted"/>
<accession>A0ABQ2KRK2</accession>
<dbReference type="PANTHER" id="PTHR34512:SF30">
    <property type="entry name" value="OUTER MEMBRANE PROTEIN ASSEMBLY FACTOR BAMB"/>
    <property type="match status" value="1"/>
</dbReference>
<reference evidence="3" key="1">
    <citation type="journal article" date="2019" name="Int. J. Syst. Evol. Microbiol.">
        <title>The Global Catalogue of Microorganisms (GCM) 10K type strain sequencing project: providing services to taxonomists for standard genome sequencing and annotation.</title>
        <authorList>
            <consortium name="The Broad Institute Genomics Platform"/>
            <consortium name="The Broad Institute Genome Sequencing Center for Infectious Disease"/>
            <person name="Wu L."/>
            <person name="Ma J."/>
        </authorList>
    </citation>
    <scope>NUCLEOTIDE SEQUENCE [LARGE SCALE GENOMIC DNA]</scope>
    <source>
        <strain evidence="3">CGMCC 1.6964</strain>
    </source>
</reference>
<evidence type="ECO:0000259" key="1">
    <source>
        <dbReference type="Pfam" id="PF13360"/>
    </source>
</evidence>
<comment type="caution">
    <text evidence="2">The sequence shown here is derived from an EMBL/GenBank/DDBJ whole genome shotgun (WGS) entry which is preliminary data.</text>
</comment>